<evidence type="ECO:0000256" key="1">
    <source>
        <dbReference type="SAM" id="MobiDB-lite"/>
    </source>
</evidence>
<protein>
    <submittedName>
        <fullName evidence="2">Uncharacterized protein</fullName>
    </submittedName>
</protein>
<dbReference type="AlphaFoldDB" id="K0SX57"/>
<name>K0SX57_THAOC</name>
<feature type="region of interest" description="Disordered" evidence="1">
    <location>
        <begin position="55"/>
        <end position="84"/>
    </location>
</feature>
<evidence type="ECO:0000313" key="2">
    <source>
        <dbReference type="EMBL" id="EJK62802.1"/>
    </source>
</evidence>
<comment type="caution">
    <text evidence="2">The sequence shown here is derived from an EMBL/GenBank/DDBJ whole genome shotgun (WGS) entry which is preliminary data.</text>
</comment>
<sequence>MAKDFGSPGKMAKDFGSLANGQGFWLFGKMAKDFGSPGKMAKDLALLAKRPRIWSHKSQSRQCSHTEAPVAPRSRQKPPSQPRWRPWAALVPTVASVAHQKAIPSPWGYSVPGRPVKYQCHTSETLEAENPSNGLTGPQES</sequence>
<reference evidence="2 3" key="1">
    <citation type="journal article" date="2012" name="Genome Biol.">
        <title>Genome and low-iron response of an oceanic diatom adapted to chronic iron limitation.</title>
        <authorList>
            <person name="Lommer M."/>
            <person name="Specht M."/>
            <person name="Roy A.S."/>
            <person name="Kraemer L."/>
            <person name="Andreson R."/>
            <person name="Gutowska M.A."/>
            <person name="Wolf J."/>
            <person name="Bergner S.V."/>
            <person name="Schilhabel M.B."/>
            <person name="Klostermeier U.C."/>
            <person name="Beiko R.G."/>
            <person name="Rosenstiel P."/>
            <person name="Hippler M."/>
            <person name="Laroche J."/>
        </authorList>
    </citation>
    <scope>NUCLEOTIDE SEQUENCE [LARGE SCALE GENOMIC DNA]</scope>
    <source>
        <strain evidence="2 3">CCMP1005</strain>
    </source>
</reference>
<organism evidence="2 3">
    <name type="scientific">Thalassiosira oceanica</name>
    <name type="common">Marine diatom</name>
    <dbReference type="NCBI Taxonomy" id="159749"/>
    <lineage>
        <taxon>Eukaryota</taxon>
        <taxon>Sar</taxon>
        <taxon>Stramenopiles</taxon>
        <taxon>Ochrophyta</taxon>
        <taxon>Bacillariophyta</taxon>
        <taxon>Coscinodiscophyceae</taxon>
        <taxon>Thalassiosirophycidae</taxon>
        <taxon>Thalassiosirales</taxon>
        <taxon>Thalassiosiraceae</taxon>
        <taxon>Thalassiosira</taxon>
    </lineage>
</organism>
<dbReference type="EMBL" id="AGNL01018610">
    <property type="protein sequence ID" value="EJK62802.1"/>
    <property type="molecule type" value="Genomic_DNA"/>
</dbReference>
<evidence type="ECO:0000313" key="3">
    <source>
        <dbReference type="Proteomes" id="UP000266841"/>
    </source>
</evidence>
<gene>
    <name evidence="2" type="ORF">THAOC_16569</name>
</gene>
<keyword evidence="3" id="KW-1185">Reference proteome</keyword>
<accession>K0SX57</accession>
<proteinExistence type="predicted"/>
<dbReference type="Proteomes" id="UP000266841">
    <property type="component" value="Unassembled WGS sequence"/>
</dbReference>
<feature type="region of interest" description="Disordered" evidence="1">
    <location>
        <begin position="120"/>
        <end position="141"/>
    </location>
</feature>